<dbReference type="EMBL" id="JACVVD010000003">
    <property type="protein sequence ID" value="MBD0380505.1"/>
    <property type="molecule type" value="Genomic_DNA"/>
</dbReference>
<feature type="site" description="Interaction with DNA" evidence="8">
    <location>
        <position position="90"/>
    </location>
</feature>
<accession>A0A926KMP4</accession>
<feature type="active site" description="O-(5'-phospho-DNA)-tyrosine intermediate" evidence="8 9">
    <location>
        <position position="121"/>
    </location>
</feature>
<evidence type="ECO:0000256" key="2">
    <source>
        <dbReference type="ARBA" id="ARBA00022475"/>
    </source>
</evidence>
<keyword evidence="5 8" id="KW-0472">Membrane</keyword>
<dbReference type="SMART" id="SM00434">
    <property type="entry name" value="TOP4c"/>
    <property type="match status" value="1"/>
</dbReference>
<evidence type="ECO:0000256" key="9">
    <source>
        <dbReference type="PROSITE-ProRule" id="PRU01384"/>
    </source>
</evidence>
<dbReference type="Gene3D" id="3.90.199.10">
    <property type="entry name" value="Topoisomerase II, domain 5"/>
    <property type="match status" value="1"/>
</dbReference>
<evidence type="ECO:0000313" key="12">
    <source>
        <dbReference type="Proteomes" id="UP000650466"/>
    </source>
</evidence>
<dbReference type="InterPro" id="IPR005741">
    <property type="entry name" value="TopoIV_A_Gpos"/>
</dbReference>
<reference evidence="11" key="1">
    <citation type="submission" date="2020-09" db="EMBL/GenBank/DDBJ databases">
        <title>Draft Genome Sequence of Paenibacillus sp. WST5.</title>
        <authorList>
            <person name="Bao Z."/>
        </authorList>
    </citation>
    <scope>NUCLEOTIDE SEQUENCE</scope>
    <source>
        <strain evidence="11">WST5</strain>
    </source>
</reference>
<dbReference type="InterPro" id="IPR013758">
    <property type="entry name" value="Topo_IIA_A/C_ab"/>
</dbReference>
<protein>
    <recommendedName>
        <fullName evidence="8">DNA topoisomerase 4 subunit A</fullName>
        <ecNumber evidence="8">5.6.2.2</ecNumber>
    </recommendedName>
    <alternativeName>
        <fullName evidence="8">Topoisomerase IV subunit A</fullName>
    </alternativeName>
</protein>
<feature type="site" description="Interaction with DNA" evidence="8">
    <location>
        <position position="41"/>
    </location>
</feature>
<comment type="catalytic activity">
    <reaction evidence="1 8 9">
        <text>ATP-dependent breakage, passage and rejoining of double-stranded DNA.</text>
        <dbReference type="EC" id="5.6.2.2"/>
    </reaction>
</comment>
<dbReference type="SUPFAM" id="SSF56719">
    <property type="entry name" value="Type II DNA topoisomerase"/>
    <property type="match status" value="1"/>
</dbReference>
<dbReference type="Gene3D" id="1.10.268.10">
    <property type="entry name" value="Topoisomerase, domain 3"/>
    <property type="match status" value="1"/>
</dbReference>
<feature type="domain" description="Topo IIA-type catalytic" evidence="10">
    <location>
        <begin position="33"/>
        <end position="499"/>
    </location>
</feature>
<dbReference type="Gene3D" id="2.120.10.90">
    <property type="entry name" value="DNA gyrase/topoisomerase IV, subunit A, C-terminal"/>
    <property type="match status" value="1"/>
</dbReference>
<comment type="caution">
    <text evidence="11">The sequence shown here is derived from an EMBL/GenBank/DDBJ whole genome shotgun (WGS) entry which is preliminary data.</text>
</comment>
<gene>
    <name evidence="11" type="primary">gyrA</name>
    <name evidence="8" type="synonym">parC</name>
    <name evidence="11" type="ORF">ICC18_10300</name>
</gene>
<evidence type="ECO:0000256" key="4">
    <source>
        <dbReference type="ARBA" id="ARBA00023125"/>
    </source>
</evidence>
<dbReference type="EC" id="5.6.2.2" evidence="8"/>
<dbReference type="GO" id="GO:0009330">
    <property type="term" value="C:DNA topoisomerase type II (double strand cut, ATP-hydrolyzing) complex"/>
    <property type="evidence" value="ECO:0007669"/>
    <property type="project" value="TreeGrafter"/>
</dbReference>
<dbReference type="GO" id="GO:0006265">
    <property type="term" value="P:DNA topological change"/>
    <property type="evidence" value="ECO:0007669"/>
    <property type="project" value="UniProtKB-UniRule"/>
</dbReference>
<feature type="site" description="Interaction with DNA" evidence="8">
    <location>
        <position position="77"/>
    </location>
</feature>
<keyword evidence="4 8" id="KW-0238">DNA-binding</keyword>
<keyword evidence="2 8" id="KW-1003">Cell membrane</keyword>
<dbReference type="SUPFAM" id="SSF101904">
    <property type="entry name" value="GyrA/ParC C-terminal domain-like"/>
    <property type="match status" value="1"/>
</dbReference>
<dbReference type="InterPro" id="IPR050220">
    <property type="entry name" value="Type_II_DNA_Topoisomerases"/>
</dbReference>
<dbReference type="NCBIfam" id="NF004043">
    <property type="entry name" value="PRK05560.1"/>
    <property type="match status" value="1"/>
</dbReference>
<sequence length="813" mass="91873">MSMLEQFLPAYLEEVVGDRFGRYSKYIIQDRAIPDVRDGLKPVQRRILYAMYDSGNTPDKPYRKSAKTVGDVMGNYHPHGDSSIYDGMVRMAQPWKMAHTLVDGHGNWGSLDDDPPAAMRYTEARLSEIAMELLRDIEKRTVMFKDNFDNTTKEPVVLPARYPNLLVNGVSGISSGFATEIPPHNLREVIDACIAMIDKPEITIEELMTIVKGPDFPTGGIIMGEEGIREAYRTGKGRIYIRSKTAIEEMRGGKQQIVITEIPYQVVKSRLVTAMENIRLEKKVEGIAEVRDESGRNGLRIVVELKKEADAQGILAYLLKKTDLQVTYNFNMVAIVNKAPRQLGVRELLEAYIAHQKEVVTYRSQYELEKAEDRAHVLEGLVKALNILDEVIATIKASKNRQDAQNNLVEKFGFSERQADAILVLQLYRLTNLEITTLEKELKDVEKTIAYLRGILGSMKKLLGVIKDEMGEIRKKYGIDRRSDIQGEVEELKVNLEVMVTPEDVLVTLSNEGYLKRTSKLSFTRSGGELENTGLKEGDYVRFLLDVNTIESMLIFTQKGQYYLLPVHQVPEYKWKENGTAIVNVIPISKEDRIVSVIPVKGFDDPDKSLVFVTRKGQVKRTELKEYMTNRSSGIVACKLNEQDEVLHVQLSDNTKEILLVTKQGMSIRFREEEVNPMGRAAAGVRGIQLKEDDEVVSAEWIYGDEGEVLVISDLGYAKRSLVVDYPIQGRGGKGILTFEFKEGKRVRPNGAALIRTFIVKMDYTIIAIMSSGERIRFSTETAPLEDRKSQGKQIIPVTKTESILEILRFPQS</sequence>
<dbReference type="FunFam" id="1.10.268.10:FF:000001">
    <property type="entry name" value="DNA gyrase subunit A"/>
    <property type="match status" value="1"/>
</dbReference>
<evidence type="ECO:0000313" key="11">
    <source>
        <dbReference type="EMBL" id="MBD0380505.1"/>
    </source>
</evidence>
<dbReference type="FunFam" id="3.30.1360.40:FF:000002">
    <property type="entry name" value="DNA gyrase subunit A"/>
    <property type="match status" value="1"/>
</dbReference>
<dbReference type="AlphaFoldDB" id="A0A926KMP4"/>
<evidence type="ECO:0000256" key="5">
    <source>
        <dbReference type="ARBA" id="ARBA00023136"/>
    </source>
</evidence>
<dbReference type="GO" id="GO:0007059">
    <property type="term" value="P:chromosome segregation"/>
    <property type="evidence" value="ECO:0007669"/>
    <property type="project" value="UniProtKB-UniRule"/>
</dbReference>
<comment type="subcellular location">
    <subcellularLocation>
        <location evidence="8">Cell membrane</location>
        <topology evidence="8">Peripheral membrane protein</topology>
    </subcellularLocation>
</comment>
<feature type="site" description="Interaction with DNA" evidence="8">
    <location>
        <position position="79"/>
    </location>
</feature>
<keyword evidence="6 8" id="KW-0413">Isomerase</keyword>
<evidence type="ECO:0000256" key="1">
    <source>
        <dbReference type="ARBA" id="ARBA00000185"/>
    </source>
</evidence>
<dbReference type="GO" id="GO:0019897">
    <property type="term" value="C:extrinsic component of plasma membrane"/>
    <property type="evidence" value="ECO:0007669"/>
    <property type="project" value="UniProtKB-UniRule"/>
</dbReference>
<keyword evidence="3 8" id="KW-0799">Topoisomerase</keyword>
<evidence type="ECO:0000259" key="10">
    <source>
        <dbReference type="PROSITE" id="PS52040"/>
    </source>
</evidence>
<dbReference type="GO" id="GO:0005737">
    <property type="term" value="C:cytoplasm"/>
    <property type="evidence" value="ECO:0007669"/>
    <property type="project" value="TreeGrafter"/>
</dbReference>
<dbReference type="GO" id="GO:0005524">
    <property type="term" value="F:ATP binding"/>
    <property type="evidence" value="ECO:0007669"/>
    <property type="project" value="InterPro"/>
</dbReference>
<dbReference type="NCBIfam" id="TIGR01061">
    <property type="entry name" value="parC_Gpos"/>
    <property type="match status" value="1"/>
</dbReference>
<dbReference type="InterPro" id="IPR006691">
    <property type="entry name" value="GyrA/parC_rep"/>
</dbReference>
<proteinExistence type="inferred from homology"/>
<dbReference type="Gene3D" id="3.30.1360.40">
    <property type="match status" value="1"/>
</dbReference>
<dbReference type="HAMAP" id="MF_00937">
    <property type="entry name" value="ParC_type2"/>
    <property type="match status" value="1"/>
</dbReference>
<dbReference type="PANTHER" id="PTHR43493:SF9">
    <property type="entry name" value="DNA TOPOISOMERASE 4 SUBUNIT A"/>
    <property type="match status" value="1"/>
</dbReference>
<organism evidence="11 12">
    <name type="scientific">Paenibacillus sedimenti</name>
    <dbReference type="NCBI Taxonomy" id="2770274"/>
    <lineage>
        <taxon>Bacteria</taxon>
        <taxon>Bacillati</taxon>
        <taxon>Bacillota</taxon>
        <taxon>Bacilli</taxon>
        <taxon>Bacillales</taxon>
        <taxon>Paenibacillaceae</taxon>
        <taxon>Paenibacillus</taxon>
    </lineage>
</organism>
<dbReference type="Pfam" id="PF00521">
    <property type="entry name" value="DNA_topoisoIV"/>
    <property type="match status" value="1"/>
</dbReference>
<dbReference type="InterPro" id="IPR002205">
    <property type="entry name" value="Topo_IIA_dom_A"/>
</dbReference>
<dbReference type="GO" id="GO:0003677">
    <property type="term" value="F:DNA binding"/>
    <property type="evidence" value="ECO:0007669"/>
    <property type="project" value="UniProtKB-UniRule"/>
</dbReference>
<dbReference type="FunFam" id="2.120.10.90:FF:000005">
    <property type="entry name" value="DNA topoisomerase 4 subunit A"/>
    <property type="match status" value="1"/>
</dbReference>
<dbReference type="PROSITE" id="PS52040">
    <property type="entry name" value="TOPO_IIA"/>
    <property type="match status" value="1"/>
</dbReference>
<dbReference type="Pfam" id="PF03989">
    <property type="entry name" value="DNA_gyraseA_C"/>
    <property type="match status" value="4"/>
</dbReference>
<dbReference type="GO" id="GO:0034335">
    <property type="term" value="F:DNA negative supercoiling activity"/>
    <property type="evidence" value="ECO:0007669"/>
    <property type="project" value="UniProtKB-ARBA"/>
</dbReference>
<evidence type="ECO:0000256" key="7">
    <source>
        <dbReference type="ARBA" id="ARBA00063644"/>
    </source>
</evidence>
<dbReference type="RefSeq" id="WP_188174297.1">
    <property type="nucleotide sequence ID" value="NZ_JACVVD010000003.1"/>
</dbReference>
<evidence type="ECO:0000256" key="8">
    <source>
        <dbReference type="HAMAP-Rule" id="MF_00937"/>
    </source>
</evidence>
<evidence type="ECO:0000256" key="3">
    <source>
        <dbReference type="ARBA" id="ARBA00023029"/>
    </source>
</evidence>
<name>A0A926KMP4_9BACL</name>
<feature type="site" description="Interaction with DNA" evidence="8">
    <location>
        <position position="96"/>
    </location>
</feature>
<dbReference type="GO" id="GO:0005694">
    <property type="term" value="C:chromosome"/>
    <property type="evidence" value="ECO:0007669"/>
    <property type="project" value="InterPro"/>
</dbReference>
<dbReference type="InterPro" id="IPR013757">
    <property type="entry name" value="Topo_IIA_A_a_sf"/>
</dbReference>
<dbReference type="Proteomes" id="UP000650466">
    <property type="component" value="Unassembled WGS sequence"/>
</dbReference>
<comment type="subunit">
    <text evidence="7 8">Heterotetramer composed of ParC and ParE.</text>
</comment>
<feature type="site" description="Transition state stabilizer" evidence="8">
    <location>
        <position position="120"/>
    </location>
</feature>
<dbReference type="NCBIfam" id="TIGR01063">
    <property type="entry name" value="gyrA"/>
    <property type="match status" value="1"/>
</dbReference>
<dbReference type="FunFam" id="3.90.199.10:FF:000001">
    <property type="entry name" value="DNA gyrase subunit A"/>
    <property type="match status" value="1"/>
</dbReference>
<dbReference type="PANTHER" id="PTHR43493">
    <property type="entry name" value="DNA GYRASE/TOPOISOMERASE SUBUNIT A"/>
    <property type="match status" value="1"/>
</dbReference>
<dbReference type="InterPro" id="IPR013760">
    <property type="entry name" value="Topo_IIA-like_dom_sf"/>
</dbReference>
<dbReference type="CDD" id="cd00187">
    <property type="entry name" value="TOP4c"/>
    <property type="match status" value="1"/>
</dbReference>
<keyword evidence="12" id="KW-1185">Reference proteome</keyword>
<comment type="function">
    <text evidence="8">Topoisomerase IV is essential for chromosome segregation. It relaxes supercoiled DNA. Performs the decatenation events required during the replication of a circular DNA molecule.</text>
</comment>
<dbReference type="InterPro" id="IPR035516">
    <property type="entry name" value="Gyrase/topoIV_suA_C"/>
</dbReference>
<dbReference type="NCBIfam" id="NF004044">
    <property type="entry name" value="PRK05561.1"/>
    <property type="match status" value="1"/>
</dbReference>
<comment type="similarity">
    <text evidence="8">Belongs to the type II topoisomerase GyrA/ParC subunit family. ParC type 2 subfamily.</text>
</comment>
<evidence type="ECO:0000256" key="6">
    <source>
        <dbReference type="ARBA" id="ARBA00023235"/>
    </source>
</evidence>